<dbReference type="Gene3D" id="2.60.40.10">
    <property type="entry name" value="Immunoglobulins"/>
    <property type="match status" value="1"/>
</dbReference>
<comment type="caution">
    <text evidence="1">The sequence shown here is derived from an EMBL/GenBank/DDBJ whole genome shotgun (WGS) entry which is preliminary data.</text>
</comment>
<evidence type="ECO:0000313" key="2">
    <source>
        <dbReference type="Proteomes" id="UP000310314"/>
    </source>
</evidence>
<reference evidence="1 2" key="1">
    <citation type="submission" date="2019-05" db="EMBL/GenBank/DDBJ databases">
        <authorList>
            <person name="Zhang J.-Y."/>
            <person name="Feg X."/>
            <person name="Du Z.-J."/>
        </authorList>
    </citation>
    <scope>NUCLEOTIDE SEQUENCE [LARGE SCALE GENOMIC DNA]</scope>
    <source>
        <strain evidence="1 2">RZ26</strain>
    </source>
</reference>
<dbReference type="InterPro" id="IPR013783">
    <property type="entry name" value="Ig-like_fold"/>
</dbReference>
<dbReference type="AlphaFoldDB" id="A0A5S3PGM9"/>
<dbReference type="OrthoDB" id="9813840at2"/>
<dbReference type="RefSeq" id="WP_138659717.1">
    <property type="nucleotide sequence ID" value="NZ_VATY01000005.1"/>
</dbReference>
<proteinExistence type="predicted"/>
<dbReference type="NCBIfam" id="TIGR04131">
    <property type="entry name" value="Bac_Flav_CTERM"/>
    <property type="match status" value="1"/>
</dbReference>
<sequence length="484" mass="52857">MIRKLLLVIIVAVGSNIYGQQCPAINYPADGETDIPVDATITWTEVTGINGYLLSLGTTPGGTELLNREPTGIINSYKAPVGLPENTRIFATLSIIDATAQPVACGGIIFNTMDVTTPPPCTILIAPDNNATNVTAVTDIIWAYAPTATSYVVSIGTSEGGTDILNEVNVGNVLSYDPPMSLPQDLRIYVTVRPENENGNMAPCTEESFFTGEVDDPCEQTDSVTGEVTSSRPEIELPNRYTKCVDSGQIMVSPEGQADGFRWYRVEGNNETLLSQNRNYQINEVGNYILESYNIITKSGVNLECVSANNFNVVASEVATIESIGIRKLTAGKEVTVNAVGLGEYEYALDDSEGEYQDDPVFVNVPEGPHTVFVRDKNGCGIVSRLIERGLKPEDFPNFFTPNGDGINDYWQFVPPPEISDVLEVLKGSISIFDRYGNLLLELDPNSRGWNGNFNGKQLPSSDYWFKVVSTNQQKMIGHFSLKR</sequence>
<protein>
    <submittedName>
        <fullName evidence="1">T9SS type B sorting domain-containing protein</fullName>
    </submittedName>
</protein>
<dbReference type="EMBL" id="VATY01000005">
    <property type="protein sequence ID" value="TMM53257.1"/>
    <property type="molecule type" value="Genomic_DNA"/>
</dbReference>
<accession>A0A5S3PGM9</accession>
<organism evidence="1 2">
    <name type="scientific">Maribacter algarum</name>
    <name type="common">ex Zhang et al. 2020</name>
    <dbReference type="NCBI Taxonomy" id="2578118"/>
    <lineage>
        <taxon>Bacteria</taxon>
        <taxon>Pseudomonadati</taxon>
        <taxon>Bacteroidota</taxon>
        <taxon>Flavobacteriia</taxon>
        <taxon>Flavobacteriales</taxon>
        <taxon>Flavobacteriaceae</taxon>
        <taxon>Maribacter</taxon>
    </lineage>
</organism>
<gene>
    <name evidence="1" type="ORF">FEE95_19510</name>
</gene>
<dbReference type="Pfam" id="PF13585">
    <property type="entry name" value="CHU_C"/>
    <property type="match status" value="1"/>
</dbReference>
<dbReference type="Proteomes" id="UP000310314">
    <property type="component" value="Unassembled WGS sequence"/>
</dbReference>
<dbReference type="InterPro" id="IPR026341">
    <property type="entry name" value="T9SS_type_B"/>
</dbReference>
<name>A0A5S3PGM9_9FLAO</name>
<evidence type="ECO:0000313" key="1">
    <source>
        <dbReference type="EMBL" id="TMM53257.1"/>
    </source>
</evidence>
<keyword evidence="2" id="KW-1185">Reference proteome</keyword>